<organism evidence="1">
    <name type="scientific">marine sediment metagenome</name>
    <dbReference type="NCBI Taxonomy" id="412755"/>
    <lineage>
        <taxon>unclassified sequences</taxon>
        <taxon>metagenomes</taxon>
        <taxon>ecological metagenomes</taxon>
    </lineage>
</organism>
<comment type="caution">
    <text evidence="1">The sequence shown here is derived from an EMBL/GenBank/DDBJ whole genome shotgun (WGS) entry which is preliminary data.</text>
</comment>
<sequence length="215" mass="25464">MDITVGGHYKSLRTGEPYTVLGIEPDGIRIQWLDERGWEDLISRNEHLAVLKRLGAERKNEGRFMRMNRLVLDVSLDFCTLGYLARHGYLYCQMPVEYERTFVDDYSRLSNERPDEEHYNIKDPRDEEWIALSSYISFGASEELLEQLDFGEYEINPEHLGKEDNRWRLCNNKYFYALVSLGFRLGGEQSYERIMKNIMYSDDRKEFKRGFGLRG</sequence>
<accession>A0A0F9LAA8</accession>
<gene>
    <name evidence="1" type="ORF">LCGC14_1300940</name>
</gene>
<protein>
    <submittedName>
        <fullName evidence="1">Uncharacterized protein</fullName>
    </submittedName>
</protein>
<reference evidence="1" key="1">
    <citation type="journal article" date="2015" name="Nature">
        <title>Complex archaea that bridge the gap between prokaryotes and eukaryotes.</title>
        <authorList>
            <person name="Spang A."/>
            <person name="Saw J.H."/>
            <person name="Jorgensen S.L."/>
            <person name="Zaremba-Niedzwiedzka K."/>
            <person name="Martijn J."/>
            <person name="Lind A.E."/>
            <person name="van Eijk R."/>
            <person name="Schleper C."/>
            <person name="Guy L."/>
            <person name="Ettema T.J."/>
        </authorList>
    </citation>
    <scope>NUCLEOTIDE SEQUENCE</scope>
</reference>
<proteinExistence type="predicted"/>
<name>A0A0F9LAA8_9ZZZZ</name>
<dbReference type="EMBL" id="LAZR01007594">
    <property type="protein sequence ID" value="KKM84261.1"/>
    <property type="molecule type" value="Genomic_DNA"/>
</dbReference>
<dbReference type="AlphaFoldDB" id="A0A0F9LAA8"/>
<evidence type="ECO:0000313" key="1">
    <source>
        <dbReference type="EMBL" id="KKM84261.1"/>
    </source>
</evidence>